<dbReference type="AlphaFoldDB" id="F1L2M0"/>
<dbReference type="PANTHER" id="PTHR11010:SF101">
    <property type="entry name" value="SERINE PROTEASE F56F10.1-RELATED"/>
    <property type="match status" value="1"/>
</dbReference>
<dbReference type="GO" id="GO:0008239">
    <property type="term" value="F:dipeptidyl-peptidase activity"/>
    <property type="evidence" value="ECO:0007669"/>
    <property type="project" value="TreeGrafter"/>
</dbReference>
<evidence type="ECO:0000256" key="5">
    <source>
        <dbReference type="ARBA" id="ARBA00023180"/>
    </source>
</evidence>
<dbReference type="Gene3D" id="1.20.120.980">
    <property type="entry name" value="Serine carboxypeptidase S28, SKS domain"/>
    <property type="match status" value="1"/>
</dbReference>
<evidence type="ECO:0000256" key="3">
    <source>
        <dbReference type="ARBA" id="ARBA00022729"/>
    </source>
</evidence>
<dbReference type="GO" id="GO:0070008">
    <property type="term" value="F:serine-type exopeptidase activity"/>
    <property type="evidence" value="ECO:0007669"/>
    <property type="project" value="InterPro"/>
</dbReference>
<dbReference type="InterPro" id="IPR042269">
    <property type="entry name" value="Ser_carbopepase_S28_SKS"/>
</dbReference>
<evidence type="ECO:0000256" key="2">
    <source>
        <dbReference type="ARBA" id="ARBA00022670"/>
    </source>
</evidence>
<dbReference type="Gene3D" id="3.40.50.1820">
    <property type="entry name" value="alpha/beta hydrolase"/>
    <property type="match status" value="1"/>
</dbReference>
<dbReference type="InterPro" id="IPR029058">
    <property type="entry name" value="AB_hydrolase_fold"/>
</dbReference>
<dbReference type="InterPro" id="IPR008758">
    <property type="entry name" value="Peptidase_S28"/>
</dbReference>
<protein>
    <submittedName>
        <fullName evidence="6">Serine protease</fullName>
    </submittedName>
</protein>
<reference evidence="6" key="1">
    <citation type="journal article" date="2011" name="Genome Res.">
        <title>Deep small RNA sequencing from the nematode Ascaris reveals conservation, functional diversification, and novel developmental profiles.</title>
        <authorList>
            <person name="Wang J."/>
            <person name="Czech B."/>
            <person name="Crunk A."/>
            <person name="Wallace A."/>
            <person name="Mitreva M."/>
            <person name="Hannon G.J."/>
            <person name="Davis R.E."/>
        </authorList>
    </citation>
    <scope>NUCLEOTIDE SEQUENCE</scope>
</reference>
<organism evidence="6">
    <name type="scientific">Ascaris suum</name>
    <name type="common">Pig roundworm</name>
    <name type="synonym">Ascaris lumbricoides</name>
    <dbReference type="NCBI Taxonomy" id="6253"/>
    <lineage>
        <taxon>Eukaryota</taxon>
        <taxon>Metazoa</taxon>
        <taxon>Ecdysozoa</taxon>
        <taxon>Nematoda</taxon>
        <taxon>Chromadorea</taxon>
        <taxon>Rhabditida</taxon>
        <taxon>Spirurina</taxon>
        <taxon>Ascaridomorpha</taxon>
        <taxon>Ascaridoidea</taxon>
        <taxon>Ascarididae</taxon>
        <taxon>Ascaris</taxon>
    </lineage>
</organism>
<accession>F1L2M0</accession>
<dbReference type="MEROPS" id="S28.003"/>
<keyword evidence="2 6" id="KW-0645">Protease</keyword>
<keyword evidence="3" id="KW-0732">Signal</keyword>
<dbReference type="GO" id="GO:0006508">
    <property type="term" value="P:proteolysis"/>
    <property type="evidence" value="ECO:0007669"/>
    <property type="project" value="UniProtKB-KW"/>
</dbReference>
<dbReference type="EMBL" id="JI170181">
    <property type="protein sequence ID" value="ADY44374.1"/>
    <property type="molecule type" value="mRNA"/>
</dbReference>
<proteinExistence type="evidence at transcript level"/>
<comment type="similarity">
    <text evidence="1">Belongs to the peptidase S28 family.</text>
</comment>
<dbReference type="ESTHER" id="ascsu-f1l2m0">
    <property type="family name" value="Prolylcarboxypeptidase"/>
</dbReference>
<keyword evidence="4" id="KW-0378">Hydrolase</keyword>
<dbReference type="SUPFAM" id="SSF53474">
    <property type="entry name" value="alpha/beta-Hydrolases"/>
    <property type="match status" value="1"/>
</dbReference>
<keyword evidence="5" id="KW-0325">Glycoprotein</keyword>
<dbReference type="Pfam" id="PF05577">
    <property type="entry name" value="Peptidase_S28"/>
    <property type="match status" value="1"/>
</dbReference>
<sequence>MPLSFFGRPTGGFLHGGLNNRDAHASVSSDQFAATIETFYVTQPIDHSNPPLGTWQQRVQYNPRFYRNESIIFLLIGGESPAAEKWVAQPNITYLRWAEKYGAAVFQLEHRFFGKSRPYNDLKTSSLKYCTVDQALEDLASFIRQMNAKYGYVNPRWVTFGGSYPGSLSAWFQVRYPDLTVGAVASSAPLTFLLDYYGYAMVMENVIRNTSAECHEKIGNAITVILNKALTVAGREELSTKLKLKPAFNETTLTVRDLHNMMAYLFGGLQNVVQYTYDARNSITMGGFNVRNMCNAITSSTSTDPVIQMRAIIDWIYTFYPSDDGTIANRYSDLIGLLSNTTFDDENGSENAAMRGWMWLCCNELGVLQTTDHGRNIFGNMLPLNYFIDICIDAFGDTVNIVSIRDNNLAFRNRYGDANNYKAKNIVLPNGSFDPWHPLGTYENYPELHQKAILIEGTAHCADMYPAWSEEPSTLAPVRAEIEAELEYFIKESSSEATTAASEITTSTSGVIAASIPLLATTAVLVATH</sequence>
<evidence type="ECO:0000313" key="6">
    <source>
        <dbReference type="EMBL" id="ADY44374.1"/>
    </source>
</evidence>
<evidence type="ECO:0000256" key="1">
    <source>
        <dbReference type="ARBA" id="ARBA00011079"/>
    </source>
</evidence>
<dbReference type="PANTHER" id="PTHR11010">
    <property type="entry name" value="PROTEASE S28 PRO-X CARBOXYPEPTIDASE-RELATED"/>
    <property type="match status" value="1"/>
</dbReference>
<name>F1L2M0_ASCSU</name>
<evidence type="ECO:0000256" key="4">
    <source>
        <dbReference type="ARBA" id="ARBA00022801"/>
    </source>
</evidence>